<feature type="domain" description="Protein kinase" evidence="5">
    <location>
        <begin position="5"/>
        <end position="253"/>
    </location>
</feature>
<dbReference type="Proteomes" id="UP000001058">
    <property type="component" value="Unassembled WGS sequence"/>
</dbReference>
<dbReference type="InterPro" id="IPR008271">
    <property type="entry name" value="Ser/Thr_kinase_AS"/>
</dbReference>
<reference evidence="6 7" key="1">
    <citation type="journal article" date="2010" name="Science">
        <title>Genomic analysis of organismal complexity in the multicellular green alga Volvox carteri.</title>
        <authorList>
            <person name="Prochnik S.E."/>
            <person name="Umen J."/>
            <person name="Nedelcu A.M."/>
            <person name="Hallmann A."/>
            <person name="Miller S.M."/>
            <person name="Nishii I."/>
            <person name="Ferris P."/>
            <person name="Kuo A."/>
            <person name="Mitros T."/>
            <person name="Fritz-Laylin L.K."/>
            <person name="Hellsten U."/>
            <person name="Chapman J."/>
            <person name="Simakov O."/>
            <person name="Rensing S.A."/>
            <person name="Terry A."/>
            <person name="Pangilinan J."/>
            <person name="Kapitonov V."/>
            <person name="Jurka J."/>
            <person name="Salamov A."/>
            <person name="Shapiro H."/>
            <person name="Schmutz J."/>
            <person name="Grimwood J."/>
            <person name="Lindquist E."/>
            <person name="Lucas S."/>
            <person name="Grigoriev I.V."/>
            <person name="Schmitt R."/>
            <person name="Kirk D."/>
            <person name="Rokhsar D.S."/>
        </authorList>
    </citation>
    <scope>NUCLEOTIDE SEQUENCE [LARGE SCALE GENOMIC DNA]</scope>
    <source>
        <strain evidence="7">f. Nagariensis / Eve</strain>
    </source>
</reference>
<dbReference type="Gene3D" id="1.10.510.10">
    <property type="entry name" value="Transferase(Phosphotransferase) domain 1"/>
    <property type="match status" value="1"/>
</dbReference>
<evidence type="ECO:0000256" key="4">
    <source>
        <dbReference type="SAM" id="MobiDB-lite"/>
    </source>
</evidence>
<dbReference type="PANTHER" id="PTHR24056:SF400">
    <property type="entry name" value="KINASE, PUTATIVE-RELATED"/>
    <property type="match status" value="1"/>
</dbReference>
<evidence type="ECO:0000313" key="6">
    <source>
        <dbReference type="EMBL" id="EFJ47848.1"/>
    </source>
</evidence>
<dbReference type="SUPFAM" id="SSF56112">
    <property type="entry name" value="Protein kinase-like (PK-like)"/>
    <property type="match status" value="1"/>
</dbReference>
<keyword evidence="6" id="KW-0723">Serine/threonine-protein kinase</keyword>
<dbReference type="InterPro" id="IPR011009">
    <property type="entry name" value="Kinase-like_dom_sf"/>
</dbReference>
<keyword evidence="2" id="KW-0547">Nucleotide-binding</keyword>
<protein>
    <submittedName>
        <fullName evidence="6">Serine/threonine protein kinase 22</fullName>
    </submittedName>
</protein>
<dbReference type="PROSITE" id="PS00108">
    <property type="entry name" value="PROTEIN_KINASE_ST"/>
    <property type="match status" value="1"/>
</dbReference>
<evidence type="ECO:0000256" key="2">
    <source>
        <dbReference type="ARBA" id="ARBA00022741"/>
    </source>
</evidence>
<keyword evidence="3" id="KW-0067">ATP-binding</keyword>
<organism evidence="7">
    <name type="scientific">Volvox carteri f. nagariensis</name>
    <dbReference type="NCBI Taxonomy" id="3068"/>
    <lineage>
        <taxon>Eukaryota</taxon>
        <taxon>Viridiplantae</taxon>
        <taxon>Chlorophyta</taxon>
        <taxon>core chlorophytes</taxon>
        <taxon>Chlorophyceae</taxon>
        <taxon>CS clade</taxon>
        <taxon>Chlamydomonadales</taxon>
        <taxon>Volvocaceae</taxon>
        <taxon>Volvox</taxon>
    </lineage>
</organism>
<keyword evidence="6" id="KW-0418">Kinase</keyword>
<comment type="similarity">
    <text evidence="1">Belongs to the protein kinase superfamily. CMGC Ser/Thr protein kinase family. CDC2/CDKX subfamily.</text>
</comment>
<feature type="compositionally biased region" description="Polar residues" evidence="4">
    <location>
        <begin position="157"/>
        <end position="166"/>
    </location>
</feature>
<dbReference type="AlphaFoldDB" id="D8TX54"/>
<dbReference type="GO" id="GO:0005524">
    <property type="term" value="F:ATP binding"/>
    <property type="evidence" value="ECO:0007669"/>
    <property type="project" value="UniProtKB-KW"/>
</dbReference>
<proteinExistence type="inferred from homology"/>
<name>D8TX54_VOLCA</name>
<dbReference type="GO" id="GO:0004674">
    <property type="term" value="F:protein serine/threonine kinase activity"/>
    <property type="evidence" value="ECO:0007669"/>
    <property type="project" value="UniProtKB-KW"/>
</dbReference>
<dbReference type="Gene3D" id="3.30.200.20">
    <property type="entry name" value="Phosphorylase Kinase, domain 1"/>
    <property type="match status" value="1"/>
</dbReference>
<keyword evidence="6" id="KW-0808">Transferase</keyword>
<feature type="region of interest" description="Disordered" evidence="4">
    <location>
        <begin position="157"/>
        <end position="176"/>
    </location>
</feature>
<evidence type="ECO:0000256" key="3">
    <source>
        <dbReference type="ARBA" id="ARBA00022840"/>
    </source>
</evidence>
<dbReference type="InterPro" id="IPR050108">
    <property type="entry name" value="CDK"/>
</dbReference>
<dbReference type="GeneID" id="9618453"/>
<dbReference type="PANTHER" id="PTHR24056">
    <property type="entry name" value="CELL DIVISION PROTEIN KINASE"/>
    <property type="match status" value="1"/>
</dbReference>
<dbReference type="KEGG" id="vcn:VOLCADRAFT_61046"/>
<dbReference type="GO" id="GO:0005634">
    <property type="term" value="C:nucleus"/>
    <property type="evidence" value="ECO:0007669"/>
    <property type="project" value="TreeGrafter"/>
</dbReference>
<dbReference type="PROSITE" id="PS50011">
    <property type="entry name" value="PROTEIN_KINASE_DOM"/>
    <property type="match status" value="1"/>
</dbReference>
<dbReference type="RefSeq" id="XP_002950954.1">
    <property type="nucleotide sequence ID" value="XM_002950908.1"/>
</dbReference>
<dbReference type="InParanoid" id="D8TX54"/>
<dbReference type="InterPro" id="IPR000719">
    <property type="entry name" value="Prot_kinase_dom"/>
</dbReference>
<dbReference type="SMART" id="SM00220">
    <property type="entry name" value="S_TKc"/>
    <property type="match status" value="1"/>
</dbReference>
<evidence type="ECO:0000259" key="5">
    <source>
        <dbReference type="PROSITE" id="PS50011"/>
    </source>
</evidence>
<evidence type="ECO:0000256" key="1">
    <source>
        <dbReference type="ARBA" id="ARBA00006485"/>
    </source>
</evidence>
<dbReference type="OrthoDB" id="550242at2759"/>
<accession>D8TX54</accession>
<evidence type="ECO:0000313" key="7">
    <source>
        <dbReference type="Proteomes" id="UP000001058"/>
    </source>
</evidence>
<dbReference type="Pfam" id="PF00069">
    <property type="entry name" value="Pkinase"/>
    <property type="match status" value="1"/>
</dbReference>
<dbReference type="eggNOG" id="KOG0593">
    <property type="taxonomic scope" value="Eukaryota"/>
</dbReference>
<keyword evidence="7" id="KW-1185">Reference proteome</keyword>
<gene>
    <name evidence="6" type="primary">stpk22</name>
    <name evidence="6" type="ORF">VOLCADRAFT_61046</name>
</gene>
<dbReference type="EMBL" id="GL378342">
    <property type="protein sequence ID" value="EFJ47848.1"/>
    <property type="molecule type" value="Genomic_DNA"/>
</dbReference>
<sequence>MEQRYTYVSTISAGAYGVVYQCIDSKTGSFVAAKGIRMAHHDAEVMRLTLREVKILKMLPPHPNIVKLLEAVYLLFEFVERSLYQELERQPSGALPASMVKSVAWQLLHALKHCHDHKVVHRDLKPANVLLSGYTPGVGGGGVAKLCDFGFARVVGSSNSPQQAGTGSKPDGLQDGGDIECGAIEAAMGRYNKVRGDTSQMSSYVMTRWYRPPGMATVRSAIWGGEFKFKFKKERGVPGRGETLLRQEGKPHI</sequence>